<dbReference type="NCBIfam" id="NF046100">
    <property type="entry name" value="RSP_2648_fam_PIN"/>
    <property type="match status" value="1"/>
</dbReference>
<dbReference type="InterPro" id="IPR002716">
    <property type="entry name" value="PIN_dom"/>
</dbReference>
<proteinExistence type="predicted"/>
<dbReference type="KEGG" id="rmai:MACH21_20370"/>
<keyword evidence="3" id="KW-1185">Reference proteome</keyword>
<reference evidence="2 3" key="1">
    <citation type="submission" date="2023-01" db="EMBL/GenBank/DDBJ databases">
        <title>Complete genome sequence of Roseicyclus marinus strain Dej080120_10.</title>
        <authorList>
            <person name="Ueki S."/>
            <person name="Maruyama F."/>
        </authorList>
    </citation>
    <scope>NUCLEOTIDE SEQUENCE [LARGE SCALE GENOMIC DNA]</scope>
    <source>
        <strain evidence="2 3">Dej080120_10</strain>
    </source>
</reference>
<feature type="domain" description="PIN" evidence="1">
    <location>
        <begin position="4"/>
        <end position="111"/>
    </location>
</feature>
<evidence type="ECO:0000313" key="2">
    <source>
        <dbReference type="EMBL" id="BDW85860.1"/>
    </source>
</evidence>
<accession>A0AA48KL75</accession>
<dbReference type="EMBL" id="AP027266">
    <property type="protein sequence ID" value="BDW85860.1"/>
    <property type="molecule type" value="Genomic_DNA"/>
</dbReference>
<organism evidence="2 3">
    <name type="scientific">Roseicyclus marinus</name>
    <dbReference type="NCBI Taxonomy" id="2161673"/>
    <lineage>
        <taxon>Bacteria</taxon>
        <taxon>Pseudomonadati</taxon>
        <taxon>Pseudomonadota</taxon>
        <taxon>Alphaproteobacteria</taxon>
        <taxon>Rhodobacterales</taxon>
        <taxon>Roseobacteraceae</taxon>
        <taxon>Roseicyclus</taxon>
    </lineage>
</organism>
<sequence length="182" mass="19521">MTLRAVIDACVLYPTVLREIVLGVARAGLIEPLWSDRLLEEWARTAARHGGAVDEALARGDIAALALAFPKARLPADPGLEARLWLPDSGDVHVLATAITGQAEAIITLNLRDFPARELMGQGVRALHPDATLHDLWLAHPDRVAPVVGSVHAKAEQLSGASLDKRALLKRARLPRLAKALG</sequence>
<evidence type="ECO:0000259" key="1">
    <source>
        <dbReference type="Pfam" id="PF13470"/>
    </source>
</evidence>
<dbReference type="Proteomes" id="UP001337723">
    <property type="component" value="Chromosome"/>
</dbReference>
<dbReference type="AlphaFoldDB" id="A0AA48KL75"/>
<name>A0AA48KL75_9RHOB</name>
<evidence type="ECO:0000313" key="3">
    <source>
        <dbReference type="Proteomes" id="UP001337723"/>
    </source>
</evidence>
<gene>
    <name evidence="2" type="ORF">MACH21_20370</name>
</gene>
<dbReference type="SUPFAM" id="SSF88723">
    <property type="entry name" value="PIN domain-like"/>
    <property type="match status" value="1"/>
</dbReference>
<dbReference type="Pfam" id="PF13470">
    <property type="entry name" value="PIN_3"/>
    <property type="match status" value="1"/>
</dbReference>
<protein>
    <submittedName>
        <fullName evidence="2">PIN domain-containing protein</fullName>
    </submittedName>
</protein>
<dbReference type="InterPro" id="IPR029060">
    <property type="entry name" value="PIN-like_dom_sf"/>
</dbReference>